<organism evidence="2 3">
    <name type="scientific">Clohesyomyces aquaticus</name>
    <dbReference type="NCBI Taxonomy" id="1231657"/>
    <lineage>
        <taxon>Eukaryota</taxon>
        <taxon>Fungi</taxon>
        <taxon>Dikarya</taxon>
        <taxon>Ascomycota</taxon>
        <taxon>Pezizomycotina</taxon>
        <taxon>Dothideomycetes</taxon>
        <taxon>Pleosporomycetidae</taxon>
        <taxon>Pleosporales</taxon>
        <taxon>Lindgomycetaceae</taxon>
        <taxon>Clohesyomyces</taxon>
    </lineage>
</organism>
<feature type="chain" id="PRO_5012192244" evidence="1">
    <location>
        <begin position="33"/>
        <end position="182"/>
    </location>
</feature>
<keyword evidence="3" id="KW-1185">Reference proteome</keyword>
<gene>
    <name evidence="2" type="ORF">BCR34DRAFT_606169</name>
</gene>
<dbReference type="EMBL" id="MCFA01000179">
    <property type="protein sequence ID" value="ORY00749.1"/>
    <property type="molecule type" value="Genomic_DNA"/>
</dbReference>
<accession>A0A1Y1YRZ6</accession>
<protein>
    <submittedName>
        <fullName evidence="2">Uncharacterized protein</fullName>
    </submittedName>
</protein>
<keyword evidence="1" id="KW-0732">Signal</keyword>
<comment type="caution">
    <text evidence="2">The sequence shown here is derived from an EMBL/GenBank/DDBJ whole genome shotgun (WGS) entry which is preliminary data.</text>
</comment>
<proteinExistence type="predicted"/>
<feature type="signal peptide" evidence="1">
    <location>
        <begin position="1"/>
        <end position="32"/>
    </location>
</feature>
<evidence type="ECO:0000313" key="3">
    <source>
        <dbReference type="Proteomes" id="UP000193144"/>
    </source>
</evidence>
<reference evidence="2 3" key="1">
    <citation type="submission" date="2016-07" db="EMBL/GenBank/DDBJ databases">
        <title>Pervasive Adenine N6-methylation of Active Genes in Fungi.</title>
        <authorList>
            <consortium name="DOE Joint Genome Institute"/>
            <person name="Mondo S.J."/>
            <person name="Dannebaum R.O."/>
            <person name="Kuo R.C."/>
            <person name="Labutti K."/>
            <person name="Haridas S."/>
            <person name="Kuo A."/>
            <person name="Salamov A."/>
            <person name="Ahrendt S.R."/>
            <person name="Lipzen A."/>
            <person name="Sullivan W."/>
            <person name="Andreopoulos W.B."/>
            <person name="Clum A."/>
            <person name="Lindquist E."/>
            <person name="Daum C."/>
            <person name="Ramamoorthy G.K."/>
            <person name="Gryganskyi A."/>
            <person name="Culley D."/>
            <person name="Magnuson J.K."/>
            <person name="James T.Y."/>
            <person name="O'Malley M.A."/>
            <person name="Stajich J.E."/>
            <person name="Spatafora J.W."/>
            <person name="Visel A."/>
            <person name="Grigoriev I.V."/>
        </authorList>
    </citation>
    <scope>NUCLEOTIDE SEQUENCE [LARGE SCALE GENOMIC DNA]</scope>
    <source>
        <strain evidence="2 3">CBS 115471</strain>
    </source>
</reference>
<sequence length="182" mass="19921">MEAAGVDHSVLVVFDALFKLLVLHLVVIDVDAINQSETFELLRTKIMLQSIGLWGPKIGTAGTVVWTFSSDSVHATSGQCAADNVADHGTVVLLFVALLRANRGVGGGVFLGHYAPQNQHLHWHVPKLAISQGKKVERWRLTRSQHLAEGSRGSDVKQLSNCKRGENRTNYPIFTVTRSVKS</sequence>
<dbReference type="AlphaFoldDB" id="A0A1Y1YRZ6"/>
<name>A0A1Y1YRZ6_9PLEO</name>
<evidence type="ECO:0000313" key="2">
    <source>
        <dbReference type="EMBL" id="ORY00749.1"/>
    </source>
</evidence>
<dbReference type="Proteomes" id="UP000193144">
    <property type="component" value="Unassembled WGS sequence"/>
</dbReference>
<evidence type="ECO:0000256" key="1">
    <source>
        <dbReference type="SAM" id="SignalP"/>
    </source>
</evidence>